<comment type="catalytic activity">
    <reaction evidence="18 19">
        <text>UDP-N-acetyl-alpha-D-muramate + NADP(+) = UDP-N-acetyl-3-O-(1-carboxyvinyl)-alpha-D-glucosamine + NADPH + H(+)</text>
        <dbReference type="Rhea" id="RHEA:12248"/>
        <dbReference type="ChEBI" id="CHEBI:15378"/>
        <dbReference type="ChEBI" id="CHEBI:57783"/>
        <dbReference type="ChEBI" id="CHEBI:58349"/>
        <dbReference type="ChEBI" id="CHEBI:68483"/>
        <dbReference type="ChEBI" id="CHEBI:70757"/>
        <dbReference type="EC" id="1.3.1.98"/>
    </reaction>
</comment>
<dbReference type="Proteomes" id="UP000076481">
    <property type="component" value="Unassembled WGS sequence"/>
</dbReference>
<evidence type="ECO:0000259" key="20">
    <source>
        <dbReference type="PROSITE" id="PS51387"/>
    </source>
</evidence>
<evidence type="ECO:0000313" key="21">
    <source>
        <dbReference type="EMBL" id="KZK75194.1"/>
    </source>
</evidence>
<feature type="active site" evidence="19">
    <location>
        <position position="291"/>
    </location>
</feature>
<protein>
    <recommendedName>
        <fullName evidence="6 19">UDP-N-acetylenolpyruvoylglucosamine reductase</fullName>
        <ecNumber evidence="5 19">1.3.1.98</ecNumber>
    </recommendedName>
    <alternativeName>
        <fullName evidence="17 19">UDP-N-acetylmuramate dehydrogenase</fullName>
    </alternativeName>
</protein>
<accession>A0A165MFR5</accession>
<evidence type="ECO:0000256" key="14">
    <source>
        <dbReference type="ARBA" id="ARBA00023002"/>
    </source>
</evidence>
<evidence type="ECO:0000256" key="13">
    <source>
        <dbReference type="ARBA" id="ARBA00022984"/>
    </source>
</evidence>
<dbReference type="Pfam" id="PF02873">
    <property type="entry name" value="MurB_C"/>
    <property type="match status" value="1"/>
</dbReference>
<keyword evidence="12 19" id="KW-0133">Cell shape</keyword>
<dbReference type="SUPFAM" id="SSF56194">
    <property type="entry name" value="Uridine diphospho-N-Acetylenolpyruvylglucosamine reductase, MurB, C-terminal domain"/>
    <property type="match status" value="1"/>
</dbReference>
<comment type="caution">
    <text evidence="21">The sequence shown here is derived from an EMBL/GenBank/DDBJ whole genome shotgun (WGS) entry which is preliminary data.</text>
</comment>
<evidence type="ECO:0000256" key="16">
    <source>
        <dbReference type="ARBA" id="ARBA00023316"/>
    </source>
</evidence>
<dbReference type="GO" id="GO:0008762">
    <property type="term" value="F:UDP-N-acetylmuramate dehydrogenase activity"/>
    <property type="evidence" value="ECO:0007669"/>
    <property type="project" value="UniProtKB-UniRule"/>
</dbReference>
<comment type="subcellular location">
    <subcellularLocation>
        <location evidence="3 19">Cytoplasm</location>
    </subcellularLocation>
</comment>
<evidence type="ECO:0000256" key="11">
    <source>
        <dbReference type="ARBA" id="ARBA00022857"/>
    </source>
</evidence>
<reference evidence="21 22" key="1">
    <citation type="submission" date="2016-03" db="EMBL/GenBank/DDBJ databases">
        <title>Speciation and ecological success in dimly lit waters: horizontal gene transfer in a green sulfur bacteria bloom unveiled by metagenomic assembly.</title>
        <authorList>
            <person name="Llorens-Mares T."/>
            <person name="Liu Z."/>
            <person name="Allen L.Z."/>
            <person name="Rusch D.B."/>
            <person name="Craig M.T."/>
            <person name="Dupont C.L."/>
            <person name="Bryant D.A."/>
            <person name="Casamayor E.O."/>
        </authorList>
    </citation>
    <scope>NUCLEOTIDE SEQUENCE [LARGE SCALE GENOMIC DNA]</scope>
    <source>
        <strain evidence="21">CIII</strain>
    </source>
</reference>
<dbReference type="GO" id="GO:0009252">
    <property type="term" value="P:peptidoglycan biosynthetic process"/>
    <property type="evidence" value="ECO:0007669"/>
    <property type="project" value="UniProtKB-UniRule"/>
</dbReference>
<feature type="active site" description="Proton donor" evidence="19">
    <location>
        <position position="219"/>
    </location>
</feature>
<dbReference type="CDD" id="cd09627">
    <property type="entry name" value="DOMON_murB_like"/>
    <property type="match status" value="1"/>
</dbReference>
<dbReference type="InterPro" id="IPR006094">
    <property type="entry name" value="Oxid_FAD_bind_N"/>
</dbReference>
<proteinExistence type="inferred from homology"/>
<dbReference type="Pfam" id="PF01565">
    <property type="entry name" value="FAD_binding_4"/>
    <property type="match status" value="1"/>
</dbReference>
<dbReference type="Gene3D" id="3.30.43.10">
    <property type="entry name" value="Uridine Diphospho-n-acetylenolpyruvylglucosamine Reductase, domain 2"/>
    <property type="match status" value="1"/>
</dbReference>
<feature type="domain" description="FAD-binding PCMH-type" evidence="20">
    <location>
        <begin position="23"/>
        <end position="189"/>
    </location>
</feature>
<comment type="function">
    <text evidence="2 19">Cell wall formation.</text>
</comment>
<dbReference type="NCBIfam" id="TIGR00179">
    <property type="entry name" value="murB"/>
    <property type="match status" value="1"/>
</dbReference>
<dbReference type="InterPro" id="IPR016166">
    <property type="entry name" value="FAD-bd_PCMH"/>
</dbReference>
<dbReference type="InterPro" id="IPR016169">
    <property type="entry name" value="FAD-bd_PCMH_sub2"/>
</dbReference>
<evidence type="ECO:0000256" key="9">
    <source>
        <dbReference type="ARBA" id="ARBA00022630"/>
    </source>
</evidence>
<dbReference type="PROSITE" id="PS51387">
    <property type="entry name" value="FAD_PCMH"/>
    <property type="match status" value="1"/>
</dbReference>
<evidence type="ECO:0000256" key="17">
    <source>
        <dbReference type="ARBA" id="ARBA00031026"/>
    </source>
</evidence>
<keyword evidence="13 19" id="KW-0573">Peptidoglycan synthesis</keyword>
<gene>
    <name evidence="19" type="primary">murB</name>
    <name evidence="21" type="ORF">A3K90_05305</name>
</gene>
<comment type="caution">
    <text evidence="19">Lacks conserved residue(s) required for the propagation of feature annotation.</text>
</comment>
<dbReference type="InterPro" id="IPR016167">
    <property type="entry name" value="FAD-bd_PCMH_sub1"/>
</dbReference>
<dbReference type="UniPathway" id="UPA00219"/>
<dbReference type="InterPro" id="IPR036318">
    <property type="entry name" value="FAD-bd_PCMH-like_sf"/>
</dbReference>
<dbReference type="InterPro" id="IPR011601">
    <property type="entry name" value="MurB_C"/>
</dbReference>
<evidence type="ECO:0000256" key="2">
    <source>
        <dbReference type="ARBA" id="ARBA00003921"/>
    </source>
</evidence>
<dbReference type="Gene3D" id="3.90.78.10">
    <property type="entry name" value="UDP-N-acetylenolpyruvoylglucosamine reductase, C-terminal domain"/>
    <property type="match status" value="1"/>
</dbReference>
<dbReference type="GO" id="GO:0005829">
    <property type="term" value="C:cytosol"/>
    <property type="evidence" value="ECO:0007669"/>
    <property type="project" value="TreeGrafter"/>
</dbReference>
<evidence type="ECO:0000256" key="5">
    <source>
        <dbReference type="ARBA" id="ARBA00012518"/>
    </source>
</evidence>
<keyword evidence="11 19" id="KW-0521">NADP</keyword>
<dbReference type="GO" id="GO:0071555">
    <property type="term" value="P:cell wall organization"/>
    <property type="evidence" value="ECO:0007669"/>
    <property type="project" value="UniProtKB-KW"/>
</dbReference>
<keyword evidence="16 19" id="KW-0961">Cell wall biogenesis/degradation</keyword>
<name>A0A165MFR5_PELLU</name>
<comment type="pathway">
    <text evidence="4 19">Cell wall biogenesis; peptidoglycan biosynthesis.</text>
</comment>
<evidence type="ECO:0000256" key="8">
    <source>
        <dbReference type="ARBA" id="ARBA00022618"/>
    </source>
</evidence>
<evidence type="ECO:0000313" key="22">
    <source>
        <dbReference type="Proteomes" id="UP000076481"/>
    </source>
</evidence>
<keyword evidence="7 19" id="KW-0963">Cytoplasm</keyword>
<evidence type="ECO:0000256" key="7">
    <source>
        <dbReference type="ARBA" id="ARBA00022490"/>
    </source>
</evidence>
<dbReference type="GO" id="GO:0071949">
    <property type="term" value="F:FAD binding"/>
    <property type="evidence" value="ECO:0007669"/>
    <property type="project" value="InterPro"/>
</dbReference>
<evidence type="ECO:0000256" key="18">
    <source>
        <dbReference type="ARBA" id="ARBA00048914"/>
    </source>
</evidence>
<evidence type="ECO:0000256" key="12">
    <source>
        <dbReference type="ARBA" id="ARBA00022960"/>
    </source>
</evidence>
<evidence type="ECO:0000256" key="1">
    <source>
        <dbReference type="ARBA" id="ARBA00001974"/>
    </source>
</evidence>
<keyword evidence="9 19" id="KW-0285">Flavoprotein</keyword>
<dbReference type="AlphaFoldDB" id="A0A165MFR5"/>
<keyword evidence="15 19" id="KW-0131">Cell cycle</keyword>
<dbReference type="GO" id="GO:0051301">
    <property type="term" value="P:cell division"/>
    <property type="evidence" value="ECO:0007669"/>
    <property type="project" value="UniProtKB-KW"/>
</dbReference>
<dbReference type="EMBL" id="LVWG01000009">
    <property type="protein sequence ID" value="KZK75194.1"/>
    <property type="molecule type" value="Genomic_DNA"/>
</dbReference>
<dbReference type="InterPro" id="IPR036635">
    <property type="entry name" value="MurB_C_sf"/>
</dbReference>
<dbReference type="EC" id="1.3.1.98" evidence="5 19"/>
<evidence type="ECO:0000256" key="3">
    <source>
        <dbReference type="ARBA" id="ARBA00004496"/>
    </source>
</evidence>
<comment type="similarity">
    <text evidence="19">Belongs to the MurB family.</text>
</comment>
<dbReference type="PANTHER" id="PTHR21071:SF4">
    <property type="entry name" value="UDP-N-ACETYLENOLPYRUVOYLGLUCOSAMINE REDUCTASE"/>
    <property type="match status" value="1"/>
</dbReference>
<dbReference type="InterPro" id="IPR003170">
    <property type="entry name" value="MurB"/>
</dbReference>
<dbReference type="Gene3D" id="3.30.465.10">
    <property type="match status" value="1"/>
</dbReference>
<evidence type="ECO:0000256" key="4">
    <source>
        <dbReference type="ARBA" id="ARBA00004752"/>
    </source>
</evidence>
<dbReference type="SUPFAM" id="SSF56176">
    <property type="entry name" value="FAD-binding/transporter-associated domain-like"/>
    <property type="match status" value="1"/>
</dbReference>
<keyword evidence="8 19" id="KW-0132">Cell division</keyword>
<evidence type="ECO:0000256" key="10">
    <source>
        <dbReference type="ARBA" id="ARBA00022827"/>
    </source>
</evidence>
<keyword evidence="14 19" id="KW-0560">Oxidoreductase</keyword>
<evidence type="ECO:0000256" key="15">
    <source>
        <dbReference type="ARBA" id="ARBA00023306"/>
    </source>
</evidence>
<organism evidence="21 22">
    <name type="scientific">Pelodictyon luteolum</name>
    <dbReference type="NCBI Taxonomy" id="1100"/>
    <lineage>
        <taxon>Bacteria</taxon>
        <taxon>Pseudomonadati</taxon>
        <taxon>Chlorobiota</taxon>
        <taxon>Chlorobiia</taxon>
        <taxon>Chlorobiales</taxon>
        <taxon>Chlorobiaceae</taxon>
        <taxon>Chlorobium/Pelodictyon group</taxon>
        <taxon>Pelodictyon</taxon>
    </lineage>
</organism>
<dbReference type="GO" id="GO:0008360">
    <property type="term" value="P:regulation of cell shape"/>
    <property type="evidence" value="ECO:0007669"/>
    <property type="project" value="UniProtKB-KW"/>
</dbReference>
<evidence type="ECO:0000256" key="6">
    <source>
        <dbReference type="ARBA" id="ARBA00015188"/>
    </source>
</evidence>
<sequence length="542" mass="59349">MSHSTPPCRYEADVPLHSRAYYGIGGRARFIAFPSSPAECADLVRWNRTEGLPLAVLGSGSNTLFSDDDFQGTVLSLEAMQRISRTAPLELFVEAGAENTAVALELLRQGISGGEWLYRLPGRIGGTVRMNARCFGGEISAVTAGVFVLSLDGTLFMLQPEEVFHGYKDTSLMHRPGIVLGVLLRFGGFGTQEEIEARMNGHLDERLQKHHFDHPSCGSVFRNNYDAGRPCGRIFEELGFKGAREGGAVVSLHHANFIFNEIEASAADVLRLAGRMRAAAFEHEGIQLQLELECIGRFPLKLLDRCGVSSVVDRDDPDYGWAGILDGPGTPEAGGIPSNFFPRVLLRGPMTGYSGREMEFPSGVEVRLEQLMPLSLAAIECDRPFIRWSTSSPLPAGFMVPPEHGPDADGFMDRLWEYGASELFIGGGNGPYLEFEAGPSGLWLAIRFEGLRRRAAGHLRPSGKLWRNGVVVEFEEGRFGMTFTYGVLGPFIEPEKGGGGVLPLQCCACGAEGSLGLLPWWNEAPEPPDFHRPERFFRVILD</sequence>
<dbReference type="HAMAP" id="MF_00037">
    <property type="entry name" value="MurB"/>
    <property type="match status" value="1"/>
</dbReference>
<keyword evidence="10 19" id="KW-0274">FAD</keyword>
<dbReference type="PANTHER" id="PTHR21071">
    <property type="entry name" value="UDP-N-ACETYLENOLPYRUVOYLGLUCOSAMINE REDUCTASE"/>
    <property type="match status" value="1"/>
</dbReference>
<comment type="cofactor">
    <cofactor evidence="1 19">
        <name>FAD</name>
        <dbReference type="ChEBI" id="CHEBI:57692"/>
    </cofactor>
</comment>
<evidence type="ECO:0000256" key="19">
    <source>
        <dbReference type="HAMAP-Rule" id="MF_00037"/>
    </source>
</evidence>